<gene>
    <name evidence="2" type="ORF">I2H31_09405</name>
</gene>
<sequence length="211" mass="23230">MVVPLLLGLLLVIEAALQAIVGYWHRATVPGGLLGLGLLVLAVRGAFRSNRPMLLTSRREGFLLEPTGRSLTQSLPSETIPLASIKAYKYWSRLLKYTHFLQYHLRLELADGRVVHLADRPGLHPDASTGAVRLDAVARKLARWAKPGTQRRQLFYLTRTARVLLWLSWTAIATALLLLGLGHPAGSLLLFPAAGYWASYYLGRGSAELTA</sequence>
<keyword evidence="1" id="KW-0812">Transmembrane</keyword>
<organism evidence="2 3">
    <name type="scientific">Hymenobacter ruricola</name>
    <dbReference type="NCBI Taxonomy" id="2791023"/>
    <lineage>
        <taxon>Bacteria</taxon>
        <taxon>Pseudomonadati</taxon>
        <taxon>Bacteroidota</taxon>
        <taxon>Cytophagia</taxon>
        <taxon>Cytophagales</taxon>
        <taxon>Hymenobacteraceae</taxon>
        <taxon>Hymenobacter</taxon>
    </lineage>
</organism>
<name>A0ABS0I2Y8_9BACT</name>
<keyword evidence="1" id="KW-0472">Membrane</keyword>
<proteinExistence type="predicted"/>
<comment type="caution">
    <text evidence="2">The sequence shown here is derived from an EMBL/GenBank/DDBJ whole genome shotgun (WGS) entry which is preliminary data.</text>
</comment>
<evidence type="ECO:0000313" key="3">
    <source>
        <dbReference type="Proteomes" id="UP000618931"/>
    </source>
</evidence>
<feature type="transmembrane region" description="Helical" evidence="1">
    <location>
        <begin position="28"/>
        <end position="47"/>
    </location>
</feature>
<dbReference type="Proteomes" id="UP000618931">
    <property type="component" value="Unassembled WGS sequence"/>
</dbReference>
<dbReference type="EMBL" id="JADQDM010000003">
    <property type="protein sequence ID" value="MBF9221321.1"/>
    <property type="molecule type" value="Genomic_DNA"/>
</dbReference>
<evidence type="ECO:0000256" key="1">
    <source>
        <dbReference type="SAM" id="Phobius"/>
    </source>
</evidence>
<accession>A0ABS0I2Y8</accession>
<reference evidence="2 3" key="1">
    <citation type="submission" date="2020-11" db="EMBL/GenBank/DDBJ databases">
        <authorList>
            <person name="Kim M.K."/>
        </authorList>
    </citation>
    <scope>NUCLEOTIDE SEQUENCE [LARGE SCALE GENOMIC DNA]</scope>
    <source>
        <strain evidence="2 3">BT662</strain>
    </source>
</reference>
<dbReference type="RefSeq" id="WP_196292769.1">
    <property type="nucleotide sequence ID" value="NZ_JADQDM010000003.1"/>
</dbReference>
<keyword evidence="3" id="KW-1185">Reference proteome</keyword>
<evidence type="ECO:0000313" key="2">
    <source>
        <dbReference type="EMBL" id="MBF9221321.1"/>
    </source>
</evidence>
<keyword evidence="1" id="KW-1133">Transmembrane helix</keyword>
<protein>
    <submittedName>
        <fullName evidence="2">Uncharacterized protein</fullName>
    </submittedName>
</protein>
<feature type="transmembrane region" description="Helical" evidence="1">
    <location>
        <begin position="161"/>
        <end position="179"/>
    </location>
</feature>